<dbReference type="AlphaFoldDB" id="A0A645DY79"/>
<dbReference type="EMBL" id="VSSQ01040781">
    <property type="protein sequence ID" value="MPM94088.1"/>
    <property type="molecule type" value="Genomic_DNA"/>
</dbReference>
<evidence type="ECO:0000313" key="1">
    <source>
        <dbReference type="EMBL" id="MPM94088.1"/>
    </source>
</evidence>
<reference evidence="1" key="1">
    <citation type="submission" date="2019-08" db="EMBL/GenBank/DDBJ databases">
        <authorList>
            <person name="Kucharzyk K."/>
            <person name="Murdoch R.W."/>
            <person name="Higgins S."/>
            <person name="Loffler F."/>
        </authorList>
    </citation>
    <scope>NUCLEOTIDE SEQUENCE</scope>
</reference>
<sequence>MSHQRKEIRACEPGWTSAYDSNGFTGLLRASPDGNLSRAFDRRTFNGSDIDSVVYYSSAAARFARMLADERA</sequence>
<comment type="caution">
    <text evidence="1">The sequence shown here is derived from an EMBL/GenBank/DDBJ whole genome shotgun (WGS) entry which is preliminary data.</text>
</comment>
<organism evidence="1">
    <name type="scientific">bioreactor metagenome</name>
    <dbReference type="NCBI Taxonomy" id="1076179"/>
    <lineage>
        <taxon>unclassified sequences</taxon>
        <taxon>metagenomes</taxon>
        <taxon>ecological metagenomes</taxon>
    </lineage>
</organism>
<protein>
    <submittedName>
        <fullName evidence="1">Uncharacterized protein</fullName>
    </submittedName>
</protein>
<name>A0A645DY79_9ZZZZ</name>
<accession>A0A645DY79</accession>
<gene>
    <name evidence="1" type="ORF">SDC9_141231</name>
</gene>
<proteinExistence type="predicted"/>